<geneLocation type="plasmid" evidence="5">
    <name>pp27494_2</name>
</geneLocation>
<dbReference type="AlphaFoldDB" id="A0A172ZA08"/>
<feature type="signal peptide" evidence="3">
    <location>
        <begin position="1"/>
        <end position="18"/>
    </location>
</feature>
<dbReference type="Gene3D" id="2.60.40.2500">
    <property type="match status" value="1"/>
</dbReference>
<reference evidence="4 5" key="1">
    <citation type="submission" date="2016-05" db="EMBL/GenBank/DDBJ databases">
        <title>Complete genome sequence of Pseudomonas antarctica PAMC 27494.</title>
        <authorList>
            <person name="Lee J."/>
        </authorList>
    </citation>
    <scope>NUCLEOTIDE SEQUENCE [LARGE SCALE GENOMIC DNA]</scope>
    <source>
        <strain evidence="4 5">PAMC 27494</strain>
        <plasmid evidence="5">Plasmid pp27494_2</plasmid>
    </source>
</reference>
<dbReference type="PATRIC" id="fig|219572.3.peg.6229"/>
<dbReference type="RefSeq" id="WP_064455165.1">
    <property type="nucleotide sequence ID" value="NZ_CP015602.1"/>
</dbReference>
<dbReference type="KEGG" id="panr:A7J50_6067"/>
<evidence type="ECO:0000256" key="1">
    <source>
        <dbReference type="ARBA" id="ARBA00006135"/>
    </source>
</evidence>
<organism evidence="4 5">
    <name type="scientific">Pseudomonas antarctica</name>
    <dbReference type="NCBI Taxonomy" id="219572"/>
    <lineage>
        <taxon>Bacteria</taxon>
        <taxon>Pseudomonadati</taxon>
        <taxon>Pseudomonadota</taxon>
        <taxon>Gammaproteobacteria</taxon>
        <taxon>Pseudomonadales</taxon>
        <taxon>Pseudomonadaceae</taxon>
        <taxon>Pseudomonas</taxon>
    </lineage>
</organism>
<proteinExistence type="inferred from homology"/>
<dbReference type="CDD" id="cd06911">
    <property type="entry name" value="VirB9_CagX_TrbG"/>
    <property type="match status" value="1"/>
</dbReference>
<dbReference type="InterPro" id="IPR033645">
    <property type="entry name" value="VirB9/CagX/TrbG_C"/>
</dbReference>
<protein>
    <submittedName>
        <fullName evidence="4">TriH protein</fullName>
    </submittedName>
</protein>
<keyword evidence="4" id="KW-0614">Plasmid</keyword>
<name>A0A172ZA08_9PSED</name>
<keyword evidence="2 3" id="KW-0732">Signal</keyword>
<dbReference type="InterPro" id="IPR010258">
    <property type="entry name" value="Conjugal_tfr_TrbG/VirB9/CagX"/>
</dbReference>
<dbReference type="Pfam" id="PF03524">
    <property type="entry name" value="CagX"/>
    <property type="match status" value="1"/>
</dbReference>
<sequence length="307" mass="34722" precursor="true">MKKVILYCLLGWTSFSNAASIPSASPYDYRMQSVDYNPANITVVYSRLGFLTTVIFSSDEVIVGKPMTGFEDGWDVKWDANKLSISPRPAVQKQEIINESGEKETVQKLFEPIASEWRTNLFVSTNKKNYSLELVLLDASSKREPSLVVNYAYPDDKRVKASQEELARSKALQVEQEKKVIAQTLENGQAPRNWDYYMRPGKDSQNITPDFAYDDGVMTYIGFSPYKIFPGVTKYLNGTEQTLAFSVQQKGNYKILVVHSLDQNLILRHGKQVIGVVNQSFGKVVTPYKNTSSTQVERVEVKNDKPN</sequence>
<dbReference type="Proteomes" id="UP000077829">
    <property type="component" value="Plasmid pP27494_2"/>
</dbReference>
<accession>A0A172ZA08</accession>
<evidence type="ECO:0000313" key="5">
    <source>
        <dbReference type="Proteomes" id="UP000077829"/>
    </source>
</evidence>
<dbReference type="EMBL" id="CP015602">
    <property type="protein sequence ID" value="ANF89353.1"/>
    <property type="molecule type" value="Genomic_DNA"/>
</dbReference>
<evidence type="ECO:0000256" key="3">
    <source>
        <dbReference type="SAM" id="SignalP"/>
    </source>
</evidence>
<feature type="chain" id="PRO_5008005663" evidence="3">
    <location>
        <begin position="19"/>
        <end position="307"/>
    </location>
</feature>
<dbReference type="InterPro" id="IPR038161">
    <property type="entry name" value="VirB9/CagX/TrbG_C_sf"/>
</dbReference>
<evidence type="ECO:0000313" key="4">
    <source>
        <dbReference type="EMBL" id="ANF89353.1"/>
    </source>
</evidence>
<evidence type="ECO:0000256" key="2">
    <source>
        <dbReference type="ARBA" id="ARBA00022729"/>
    </source>
</evidence>
<gene>
    <name evidence="4" type="ORF">A7J50_6067</name>
</gene>
<comment type="similarity">
    <text evidence="1">Belongs to the TrbG/VirB9 family.</text>
</comment>